<sequence>MQNKKYAAFQMGKITKTDRWVYLFLGLILIVALIIGLRDETAFNTRFANEDGFVENLTTVALLGVSILCGIRLFRQWNHHTWTWLLGTAGFAILFFFAAGEEISWGQRIFGWETNEYFMERNAQSETNLHNLVVGETKINKLIFSQLLTLVMVVYLIITPILYRRIKWVQDLFDRFAVPVVHWHHTIIFLLVTGIVLVIPAERKWEVYELAFGMIFFLIFLNPLNKEVFKN</sequence>
<feature type="transmembrane region" description="Helical" evidence="1">
    <location>
        <begin position="142"/>
        <end position="163"/>
    </location>
</feature>
<accession>A0A953L8X6</accession>
<feature type="transmembrane region" description="Helical" evidence="1">
    <location>
        <begin position="57"/>
        <end position="74"/>
    </location>
</feature>
<organism evidence="2 3">
    <name type="scientific">Membranihabitans marinus</name>
    <dbReference type="NCBI Taxonomy" id="1227546"/>
    <lineage>
        <taxon>Bacteria</taxon>
        <taxon>Pseudomonadati</taxon>
        <taxon>Bacteroidota</taxon>
        <taxon>Saprospiria</taxon>
        <taxon>Saprospirales</taxon>
        <taxon>Saprospiraceae</taxon>
        <taxon>Membranihabitans</taxon>
    </lineage>
</organism>
<comment type="caution">
    <text evidence="2">The sequence shown here is derived from an EMBL/GenBank/DDBJ whole genome shotgun (WGS) entry which is preliminary data.</text>
</comment>
<dbReference type="EMBL" id="JAHVHU010000031">
    <property type="protein sequence ID" value="MBY5960282.1"/>
    <property type="molecule type" value="Genomic_DNA"/>
</dbReference>
<keyword evidence="3" id="KW-1185">Reference proteome</keyword>
<feature type="transmembrane region" description="Helical" evidence="1">
    <location>
        <begin position="183"/>
        <end position="201"/>
    </location>
</feature>
<keyword evidence="1" id="KW-0472">Membrane</keyword>
<dbReference type="RefSeq" id="WP_222581831.1">
    <property type="nucleotide sequence ID" value="NZ_JAHVHU010000031.1"/>
</dbReference>
<dbReference type="AlphaFoldDB" id="A0A953L8X6"/>
<proteinExistence type="predicted"/>
<dbReference type="Proteomes" id="UP000753961">
    <property type="component" value="Unassembled WGS sequence"/>
</dbReference>
<feature type="transmembrane region" description="Helical" evidence="1">
    <location>
        <begin position="207"/>
        <end position="224"/>
    </location>
</feature>
<protein>
    <submittedName>
        <fullName evidence="2">Uncharacterized protein</fullName>
    </submittedName>
</protein>
<evidence type="ECO:0000256" key="1">
    <source>
        <dbReference type="SAM" id="Phobius"/>
    </source>
</evidence>
<name>A0A953L8X6_9BACT</name>
<gene>
    <name evidence="2" type="ORF">KUV50_19190</name>
</gene>
<feature type="transmembrane region" description="Helical" evidence="1">
    <location>
        <begin position="20"/>
        <end position="37"/>
    </location>
</feature>
<evidence type="ECO:0000313" key="3">
    <source>
        <dbReference type="Proteomes" id="UP000753961"/>
    </source>
</evidence>
<keyword evidence="1" id="KW-0812">Transmembrane</keyword>
<keyword evidence="1" id="KW-1133">Transmembrane helix</keyword>
<evidence type="ECO:0000313" key="2">
    <source>
        <dbReference type="EMBL" id="MBY5960282.1"/>
    </source>
</evidence>
<feature type="transmembrane region" description="Helical" evidence="1">
    <location>
        <begin position="81"/>
        <end position="100"/>
    </location>
</feature>
<reference evidence="2" key="1">
    <citation type="submission" date="2021-06" db="EMBL/GenBank/DDBJ databases">
        <title>44 bacteria genomes isolated from Dapeng, Shenzhen.</title>
        <authorList>
            <person name="Zheng W."/>
            <person name="Yu S."/>
            <person name="Huang Y."/>
        </authorList>
    </citation>
    <scope>NUCLEOTIDE SEQUENCE</scope>
    <source>
        <strain evidence="2">DP5N28-2</strain>
    </source>
</reference>